<sequence>MKKYLKYGLVLLLCIVFVGGIYAKSFSGQKDTIANAAQYATAEVQRGEIQVTAGGTGSIEASVRKEIATLSGGTVDKIYVQEGQFVEEGDLILIFENDTQNTVVERAKLNIIMAENKLKDLQEDLKSLKIYAPASGVVQDIDVNIGEQVSKGILTTIINKSKMQVIGKFNKSQINAIGVGDEAKILMLYNYQDVAGKVIKVGTAPTARDDGAVLYEVTFELDNPGGFTPGMETQITVKNDKGTYAAVENETLTTGEPYKVELDTGGTLIKLNVDSEDSVEEGQLIAEVENDDLRIQIDEQMIKVEEAKLELSEKLEDADNSAVYAPIAGTVTEIEVTEGESVRENTAVTVVSDLENLKVVIPIDELDISKVKVGQEASVSVEAVPDHRFKAAVAEVALEGKTSGGVATFDVTLSLNDNKGLRPGMTANAEIIASKKANALLLPIQAVQQRGNQRFVITGQPEQGRPQTTPIKIGLVSANYVEIAEGLSEGEQVLYQVVGQNNSQDQGPNIRMMGAGARLPGSWGSGGGRRPSGGGGG</sequence>
<proteinExistence type="inferred from homology"/>
<feature type="coiled-coil region" evidence="4">
    <location>
        <begin position="104"/>
        <end position="131"/>
    </location>
</feature>
<evidence type="ECO:0000259" key="7">
    <source>
        <dbReference type="Pfam" id="PF25990"/>
    </source>
</evidence>
<dbReference type="NCBIfam" id="TIGR01730">
    <property type="entry name" value="RND_mfp"/>
    <property type="match status" value="1"/>
</dbReference>
<name>A0AAU0UMP1_9FIRM</name>
<dbReference type="SUPFAM" id="SSF111369">
    <property type="entry name" value="HlyD-like secretion proteins"/>
    <property type="match status" value="2"/>
</dbReference>
<dbReference type="Pfam" id="PF25990">
    <property type="entry name" value="Beta-barrel_YknX"/>
    <property type="match status" value="1"/>
</dbReference>
<comment type="similarity">
    <text evidence="2">Belongs to the membrane fusion protein (MFP) (TC 8.A.1) family.</text>
</comment>
<feature type="domain" description="YknX-like beta-barrel" evidence="7">
    <location>
        <begin position="359"/>
        <end position="431"/>
    </location>
</feature>
<comment type="subcellular location">
    <subcellularLocation>
        <location evidence="1">Cell envelope</location>
    </subcellularLocation>
</comment>
<keyword evidence="9" id="KW-1185">Reference proteome</keyword>
<feature type="coiled-coil region" evidence="4">
    <location>
        <begin position="290"/>
        <end position="321"/>
    </location>
</feature>
<dbReference type="Gene3D" id="2.40.30.170">
    <property type="match status" value="2"/>
</dbReference>
<evidence type="ECO:0000256" key="4">
    <source>
        <dbReference type="SAM" id="Coils"/>
    </source>
</evidence>
<dbReference type="KEGG" id="dbc:MFMK1_001250"/>
<dbReference type="PANTHER" id="PTHR32347:SF14">
    <property type="entry name" value="EFFLUX SYSTEM COMPONENT YKNX-RELATED"/>
    <property type="match status" value="1"/>
</dbReference>
<dbReference type="Pfam" id="PF25917">
    <property type="entry name" value="BSH_RND"/>
    <property type="match status" value="1"/>
</dbReference>
<evidence type="ECO:0000256" key="3">
    <source>
        <dbReference type="ARBA" id="ARBA00023054"/>
    </source>
</evidence>
<dbReference type="Gene3D" id="2.40.420.20">
    <property type="match status" value="1"/>
</dbReference>
<dbReference type="PANTHER" id="PTHR32347">
    <property type="entry name" value="EFFLUX SYSTEM COMPONENT YKNX-RELATED"/>
    <property type="match status" value="1"/>
</dbReference>
<protein>
    <submittedName>
        <fullName evidence="8">Efflux RND transporter periplasmic adaptor subunit</fullName>
    </submittedName>
</protein>
<dbReference type="PRINTS" id="PR01490">
    <property type="entry name" value="RTXTOXIND"/>
</dbReference>
<evidence type="ECO:0000313" key="8">
    <source>
        <dbReference type="EMBL" id="WRO21442.1"/>
    </source>
</evidence>
<evidence type="ECO:0000256" key="2">
    <source>
        <dbReference type="ARBA" id="ARBA00009477"/>
    </source>
</evidence>
<evidence type="ECO:0000256" key="5">
    <source>
        <dbReference type="SAM" id="MobiDB-lite"/>
    </source>
</evidence>
<dbReference type="InterPro" id="IPR050465">
    <property type="entry name" value="UPF0194_transport"/>
</dbReference>
<reference evidence="8 9" key="1">
    <citation type="submission" date="2023-04" db="EMBL/GenBank/DDBJ databases">
        <authorList>
            <person name="Hsu D."/>
        </authorList>
    </citation>
    <scope>NUCLEOTIDE SEQUENCE [LARGE SCALE GENOMIC DNA]</scope>
    <source>
        <strain evidence="8 9">MK1</strain>
    </source>
</reference>
<evidence type="ECO:0000256" key="1">
    <source>
        <dbReference type="ARBA" id="ARBA00004196"/>
    </source>
</evidence>
<feature type="compositionally biased region" description="Gly residues" evidence="5">
    <location>
        <begin position="523"/>
        <end position="537"/>
    </location>
</feature>
<evidence type="ECO:0000259" key="6">
    <source>
        <dbReference type="Pfam" id="PF25917"/>
    </source>
</evidence>
<dbReference type="RefSeq" id="WP_366924286.1">
    <property type="nucleotide sequence ID" value="NZ_CP121694.1"/>
</dbReference>
<feature type="region of interest" description="Disordered" evidence="5">
    <location>
        <begin position="518"/>
        <end position="537"/>
    </location>
</feature>
<dbReference type="AlphaFoldDB" id="A0AAU0UMP1"/>
<dbReference type="GO" id="GO:0030313">
    <property type="term" value="C:cell envelope"/>
    <property type="evidence" value="ECO:0007669"/>
    <property type="project" value="UniProtKB-SubCell"/>
</dbReference>
<feature type="domain" description="Multidrug resistance protein MdtA-like barrel-sandwich hybrid" evidence="6">
    <location>
        <begin position="265"/>
        <end position="351"/>
    </location>
</feature>
<dbReference type="InterPro" id="IPR058636">
    <property type="entry name" value="Beta-barrel_YknX"/>
</dbReference>
<dbReference type="GO" id="GO:0016020">
    <property type="term" value="C:membrane"/>
    <property type="evidence" value="ECO:0007669"/>
    <property type="project" value="InterPro"/>
</dbReference>
<dbReference type="Gene3D" id="2.40.50.100">
    <property type="match status" value="2"/>
</dbReference>
<dbReference type="InterPro" id="IPR058625">
    <property type="entry name" value="MdtA-like_BSH"/>
</dbReference>
<accession>A0AAU0UMP1</accession>
<evidence type="ECO:0000313" key="9">
    <source>
        <dbReference type="Proteomes" id="UP001329915"/>
    </source>
</evidence>
<gene>
    <name evidence="8" type="ORF">MFMK1_001250</name>
</gene>
<dbReference type="Proteomes" id="UP001329915">
    <property type="component" value="Chromosome"/>
</dbReference>
<keyword evidence="3 4" id="KW-0175">Coiled coil</keyword>
<dbReference type="GO" id="GO:0022857">
    <property type="term" value="F:transmembrane transporter activity"/>
    <property type="evidence" value="ECO:0007669"/>
    <property type="project" value="InterPro"/>
</dbReference>
<dbReference type="EMBL" id="CP121694">
    <property type="protein sequence ID" value="WRO21442.1"/>
    <property type="molecule type" value="Genomic_DNA"/>
</dbReference>
<organism evidence="8 9">
    <name type="scientific">Metallumcola ferriviriculae</name>
    <dbReference type="NCBI Taxonomy" id="3039180"/>
    <lineage>
        <taxon>Bacteria</taxon>
        <taxon>Bacillati</taxon>
        <taxon>Bacillota</taxon>
        <taxon>Clostridia</taxon>
        <taxon>Neomoorellales</taxon>
        <taxon>Desulfitibacteraceae</taxon>
        <taxon>Metallumcola</taxon>
    </lineage>
</organism>
<dbReference type="InterPro" id="IPR006143">
    <property type="entry name" value="RND_pump_MFP"/>
</dbReference>